<organism evidence="2 3">
    <name type="scientific">Candidatus Thalassospirochaeta sargassi</name>
    <dbReference type="NCBI Taxonomy" id="3119039"/>
    <lineage>
        <taxon>Bacteria</taxon>
        <taxon>Pseudomonadati</taxon>
        <taxon>Spirochaetota</taxon>
        <taxon>Spirochaetia</taxon>
        <taxon>Spirochaetales</taxon>
        <taxon>Spirochaetaceae</taxon>
        <taxon>Candidatus Thalassospirochaeta</taxon>
    </lineage>
</organism>
<dbReference type="Pfam" id="PF01882">
    <property type="entry name" value="DUF58"/>
    <property type="match status" value="1"/>
</dbReference>
<dbReference type="InterPro" id="IPR002881">
    <property type="entry name" value="DUF58"/>
</dbReference>
<name>A0AAJ1IBN0_9SPIO</name>
<evidence type="ECO:0000259" key="1">
    <source>
        <dbReference type="Pfam" id="PF01882"/>
    </source>
</evidence>
<dbReference type="Gene3D" id="3.40.50.410">
    <property type="entry name" value="von Willebrand factor, type A domain"/>
    <property type="match status" value="1"/>
</dbReference>
<evidence type="ECO:0000313" key="2">
    <source>
        <dbReference type="EMBL" id="MDC7226303.1"/>
    </source>
</evidence>
<dbReference type="PANTHER" id="PTHR33608:SF6">
    <property type="entry name" value="BLL2464 PROTEIN"/>
    <property type="match status" value="1"/>
</dbReference>
<dbReference type="Proteomes" id="UP001221217">
    <property type="component" value="Unassembled WGS sequence"/>
</dbReference>
<dbReference type="PANTHER" id="PTHR33608">
    <property type="entry name" value="BLL2464 PROTEIN"/>
    <property type="match status" value="1"/>
</dbReference>
<dbReference type="AlphaFoldDB" id="A0AAJ1IBN0"/>
<proteinExistence type="predicted"/>
<gene>
    <name evidence="2" type="ORF">PQJ61_06030</name>
</gene>
<protein>
    <submittedName>
        <fullName evidence="2">DUF58 domain-containing protein</fullName>
    </submittedName>
</protein>
<evidence type="ECO:0000313" key="3">
    <source>
        <dbReference type="Proteomes" id="UP001221217"/>
    </source>
</evidence>
<feature type="domain" description="DUF58" evidence="1">
    <location>
        <begin position="42"/>
        <end position="232"/>
    </location>
</feature>
<comment type="caution">
    <text evidence="2">The sequence shown here is derived from an EMBL/GenBank/DDBJ whole genome shotgun (WGS) entry which is preliminary data.</text>
</comment>
<reference evidence="2 3" key="1">
    <citation type="submission" date="2022-12" db="EMBL/GenBank/DDBJ databases">
        <title>Metagenome assembled genome from gulf of manar.</title>
        <authorList>
            <person name="Kohli P."/>
            <person name="Pk S."/>
            <person name="Venkata Ramana C."/>
            <person name="Sasikala C."/>
        </authorList>
    </citation>
    <scope>NUCLEOTIDE SEQUENCE [LARGE SCALE GENOMIC DNA]</scope>
    <source>
        <strain evidence="2">JB008</strain>
    </source>
</reference>
<sequence>MDSLQLLSRIRNIPLVSARLVEGFLSGNYRSVFKGPGLEFDEVREYSTGDDVRSIDWNVTSRMGSPYVKTFREEREMALLLLIDVSASLQTGSGTYRKADTAAIISALLAHSAVHNNDRVGAVFYTDRIEKWVPPMKGRNHLMRLVQDMASIEPVGKGSDLSNAIACVEQSMKRRGICIIVSDFRIPPAYRQMSMLSRKHDLIAVKITDPADKKTPSTGLMELQDPESGRISGSYGFSSRYRKDLEEFWLAEHIFWQRECRRRGIDSLVIDTEEDPAKALLSFFRRRKGK</sequence>
<accession>A0AAJ1IBN0</accession>
<dbReference type="SUPFAM" id="SSF53300">
    <property type="entry name" value="vWA-like"/>
    <property type="match status" value="1"/>
</dbReference>
<dbReference type="InterPro" id="IPR036465">
    <property type="entry name" value="vWFA_dom_sf"/>
</dbReference>
<dbReference type="EMBL" id="JAQQAL010000011">
    <property type="protein sequence ID" value="MDC7226303.1"/>
    <property type="molecule type" value="Genomic_DNA"/>
</dbReference>